<dbReference type="Proteomes" id="UP000479710">
    <property type="component" value="Unassembled WGS sequence"/>
</dbReference>
<comment type="caution">
    <text evidence="1">The sequence shown here is derived from an EMBL/GenBank/DDBJ whole genome shotgun (WGS) entry which is preliminary data.</text>
</comment>
<dbReference type="EMBL" id="SPHZ02000003">
    <property type="protein sequence ID" value="KAF0922612.1"/>
    <property type="molecule type" value="Genomic_DNA"/>
</dbReference>
<keyword evidence="2" id="KW-1185">Reference proteome</keyword>
<protein>
    <submittedName>
        <fullName evidence="1">Uncharacterized protein</fullName>
    </submittedName>
</protein>
<proteinExistence type="predicted"/>
<evidence type="ECO:0000313" key="1">
    <source>
        <dbReference type="EMBL" id="KAF0922612.1"/>
    </source>
</evidence>
<sequence length="89" mass="9846">MASTRHSRTATPCTPSCSATMERDISMHAAFRAELRDLLSTNFSRLPLPRVFVDGSTTSVVLMRCTRTTRPASLPALYQMSSPKDQLLT</sequence>
<evidence type="ECO:0000313" key="2">
    <source>
        <dbReference type="Proteomes" id="UP000479710"/>
    </source>
</evidence>
<organism evidence="1 2">
    <name type="scientific">Oryza meyeriana var. granulata</name>
    <dbReference type="NCBI Taxonomy" id="110450"/>
    <lineage>
        <taxon>Eukaryota</taxon>
        <taxon>Viridiplantae</taxon>
        <taxon>Streptophyta</taxon>
        <taxon>Embryophyta</taxon>
        <taxon>Tracheophyta</taxon>
        <taxon>Spermatophyta</taxon>
        <taxon>Magnoliopsida</taxon>
        <taxon>Liliopsida</taxon>
        <taxon>Poales</taxon>
        <taxon>Poaceae</taxon>
        <taxon>BOP clade</taxon>
        <taxon>Oryzoideae</taxon>
        <taxon>Oryzeae</taxon>
        <taxon>Oryzinae</taxon>
        <taxon>Oryza</taxon>
        <taxon>Oryza meyeriana</taxon>
    </lineage>
</organism>
<accession>A0A6G1EDY2</accession>
<name>A0A6G1EDY2_9ORYZ</name>
<reference evidence="1 2" key="1">
    <citation type="submission" date="2019-11" db="EMBL/GenBank/DDBJ databases">
        <title>Whole genome sequence of Oryza granulata.</title>
        <authorList>
            <person name="Li W."/>
        </authorList>
    </citation>
    <scope>NUCLEOTIDE SEQUENCE [LARGE SCALE GENOMIC DNA]</scope>
    <source>
        <strain evidence="2">cv. Menghai</strain>
        <tissue evidence="1">Leaf</tissue>
    </source>
</reference>
<gene>
    <name evidence="1" type="ORF">E2562_001021</name>
</gene>
<dbReference type="OrthoDB" id="423313at2759"/>
<dbReference type="AlphaFoldDB" id="A0A6G1EDY2"/>